<gene>
    <name evidence="4" type="ORF">CEXT_569931</name>
</gene>
<protein>
    <recommendedName>
        <fullName evidence="3">C2H2-type domain-containing protein</fullName>
    </recommendedName>
</protein>
<keyword evidence="1" id="KW-0862">Zinc</keyword>
<dbReference type="AlphaFoldDB" id="A0AAV4XJI9"/>
<keyword evidence="5" id="KW-1185">Reference proteome</keyword>
<accession>A0AAV4XJI9</accession>
<dbReference type="SUPFAM" id="SSF57667">
    <property type="entry name" value="beta-beta-alpha zinc fingers"/>
    <property type="match status" value="1"/>
</dbReference>
<comment type="caution">
    <text evidence="4">The sequence shown here is derived from an EMBL/GenBank/DDBJ whole genome shotgun (WGS) entry which is preliminary data.</text>
</comment>
<evidence type="ECO:0000313" key="4">
    <source>
        <dbReference type="EMBL" id="GIY95361.1"/>
    </source>
</evidence>
<dbReference type="InterPro" id="IPR036236">
    <property type="entry name" value="Znf_C2H2_sf"/>
</dbReference>
<dbReference type="InterPro" id="IPR013087">
    <property type="entry name" value="Znf_C2H2_type"/>
</dbReference>
<reference evidence="4 5" key="1">
    <citation type="submission" date="2021-06" db="EMBL/GenBank/DDBJ databases">
        <title>Caerostris extrusa draft genome.</title>
        <authorList>
            <person name="Kono N."/>
            <person name="Arakawa K."/>
        </authorList>
    </citation>
    <scope>NUCLEOTIDE SEQUENCE [LARGE SCALE GENOMIC DNA]</scope>
</reference>
<proteinExistence type="predicted"/>
<dbReference type="EMBL" id="BPLR01000509">
    <property type="protein sequence ID" value="GIY95361.1"/>
    <property type="molecule type" value="Genomic_DNA"/>
</dbReference>
<evidence type="ECO:0000259" key="3">
    <source>
        <dbReference type="PROSITE" id="PS50157"/>
    </source>
</evidence>
<feature type="domain" description="C2H2-type" evidence="3">
    <location>
        <begin position="143"/>
        <end position="176"/>
    </location>
</feature>
<dbReference type="PROSITE" id="PS00028">
    <property type="entry name" value="ZINC_FINGER_C2H2_1"/>
    <property type="match status" value="2"/>
</dbReference>
<evidence type="ECO:0000256" key="2">
    <source>
        <dbReference type="SAM" id="MobiDB-lite"/>
    </source>
</evidence>
<evidence type="ECO:0000313" key="5">
    <source>
        <dbReference type="Proteomes" id="UP001054945"/>
    </source>
</evidence>
<feature type="compositionally biased region" description="Low complexity" evidence="2">
    <location>
        <begin position="179"/>
        <end position="192"/>
    </location>
</feature>
<feature type="region of interest" description="Disordered" evidence="2">
    <location>
        <begin position="175"/>
        <end position="208"/>
    </location>
</feature>
<feature type="domain" description="C2H2-type" evidence="3">
    <location>
        <begin position="290"/>
        <end position="317"/>
    </location>
</feature>
<sequence>MGHIRGLPTGGPGLTSLNSSYSPICHRTRHQTKVKIGTISNDGADSEVAETLFDINIVSCASPKGKVPCTPTCVPHINELSVVHSPSTVIQIEECDNVVPQPAMTCDLSPIHPVGNVEMVLFPSDVEVRELFPESVRFDFLQLCCNQCRRHFSSVSGLELHMKDQHGIDIHDTEELVESAPSPSKVHSSPPSELTQLGPCSGPPKRAPFGSIRPAKSLGFHHCKTSQLLHAPLDPPTPEKTSTQPKTIVNRASLVATTEQKITVKPCDEDLYEVSHVILLPTKPLKKKQFKCSHCDFSFRTRRSRDEHHVLHELENEFNALHGLVGNISLSDFDDFQLPKSPCVNLKLSL</sequence>
<keyword evidence="1" id="KW-0479">Metal-binding</keyword>
<dbReference type="GO" id="GO:0008270">
    <property type="term" value="F:zinc ion binding"/>
    <property type="evidence" value="ECO:0007669"/>
    <property type="project" value="UniProtKB-KW"/>
</dbReference>
<name>A0AAV4XJI9_CAEEX</name>
<keyword evidence="1" id="KW-0863">Zinc-finger</keyword>
<evidence type="ECO:0000256" key="1">
    <source>
        <dbReference type="PROSITE-ProRule" id="PRU00042"/>
    </source>
</evidence>
<dbReference type="SMART" id="SM00355">
    <property type="entry name" value="ZnF_C2H2"/>
    <property type="match status" value="2"/>
</dbReference>
<dbReference type="Proteomes" id="UP001054945">
    <property type="component" value="Unassembled WGS sequence"/>
</dbReference>
<organism evidence="4 5">
    <name type="scientific">Caerostris extrusa</name>
    <name type="common">Bark spider</name>
    <name type="synonym">Caerostris bankana</name>
    <dbReference type="NCBI Taxonomy" id="172846"/>
    <lineage>
        <taxon>Eukaryota</taxon>
        <taxon>Metazoa</taxon>
        <taxon>Ecdysozoa</taxon>
        <taxon>Arthropoda</taxon>
        <taxon>Chelicerata</taxon>
        <taxon>Arachnida</taxon>
        <taxon>Araneae</taxon>
        <taxon>Araneomorphae</taxon>
        <taxon>Entelegynae</taxon>
        <taxon>Araneoidea</taxon>
        <taxon>Araneidae</taxon>
        <taxon>Caerostris</taxon>
    </lineage>
</organism>
<dbReference type="PROSITE" id="PS50157">
    <property type="entry name" value="ZINC_FINGER_C2H2_2"/>
    <property type="match status" value="2"/>
</dbReference>